<dbReference type="GO" id="GO:0004984">
    <property type="term" value="F:olfactory receptor activity"/>
    <property type="evidence" value="ECO:0007669"/>
    <property type="project" value="InterPro"/>
</dbReference>
<organism evidence="14 15">
    <name type="scientific">Phasianus colchicus</name>
    <name type="common">Common pheasant</name>
    <dbReference type="NCBI Taxonomy" id="9054"/>
    <lineage>
        <taxon>Eukaryota</taxon>
        <taxon>Metazoa</taxon>
        <taxon>Chordata</taxon>
        <taxon>Craniata</taxon>
        <taxon>Vertebrata</taxon>
        <taxon>Euteleostomi</taxon>
        <taxon>Archelosauria</taxon>
        <taxon>Archosauria</taxon>
        <taxon>Dinosauria</taxon>
        <taxon>Saurischia</taxon>
        <taxon>Theropoda</taxon>
        <taxon>Coelurosauria</taxon>
        <taxon>Aves</taxon>
        <taxon>Neognathae</taxon>
        <taxon>Galloanserae</taxon>
        <taxon>Galliformes</taxon>
        <taxon>Phasianidae</taxon>
        <taxon>Phasianinae</taxon>
        <taxon>Phasianus</taxon>
    </lineage>
</organism>
<feature type="transmembrane region" description="Helical" evidence="11">
    <location>
        <begin position="119"/>
        <end position="138"/>
    </location>
</feature>
<keyword evidence="11" id="KW-0716">Sensory transduction</keyword>
<evidence type="ECO:0000256" key="6">
    <source>
        <dbReference type="ARBA" id="ARBA00023136"/>
    </source>
</evidence>
<evidence type="ECO:0000256" key="12">
    <source>
        <dbReference type="SAM" id="SignalP"/>
    </source>
</evidence>
<evidence type="ECO:0000256" key="8">
    <source>
        <dbReference type="ARBA" id="ARBA00023180"/>
    </source>
</evidence>
<dbReference type="OMA" id="YFRPANN"/>
<evidence type="ECO:0000313" key="14">
    <source>
        <dbReference type="Ensembl" id="ENSPCLP00000021148.1"/>
    </source>
</evidence>
<evidence type="ECO:0000256" key="4">
    <source>
        <dbReference type="ARBA" id="ARBA00022989"/>
    </source>
</evidence>
<comment type="similarity">
    <text evidence="10">Belongs to the G-protein coupled receptor 1 family.</text>
</comment>
<evidence type="ECO:0000256" key="10">
    <source>
        <dbReference type="RuleBase" id="RU000688"/>
    </source>
</evidence>
<evidence type="ECO:0000259" key="13">
    <source>
        <dbReference type="PROSITE" id="PS50262"/>
    </source>
</evidence>
<keyword evidence="15" id="KW-1185">Reference proteome</keyword>
<keyword evidence="5 10" id="KW-0297">G-protein coupled receptor</keyword>
<evidence type="ECO:0000256" key="1">
    <source>
        <dbReference type="ARBA" id="ARBA00002936"/>
    </source>
</evidence>
<reference evidence="14" key="1">
    <citation type="submission" date="2025-08" db="UniProtKB">
        <authorList>
            <consortium name="Ensembl"/>
        </authorList>
    </citation>
    <scope>IDENTIFICATION</scope>
</reference>
<comment type="subcellular location">
    <subcellularLocation>
        <location evidence="11">Cell membrane</location>
        <topology evidence="11">Multi-pass membrane protein</topology>
    </subcellularLocation>
    <subcellularLocation>
        <location evidence="2">Membrane</location>
        <topology evidence="2">Multi-pass membrane protein</topology>
    </subcellularLocation>
</comment>
<keyword evidence="7 10" id="KW-0675">Receptor</keyword>
<keyword evidence="11" id="KW-1003">Cell membrane</keyword>
<protein>
    <recommendedName>
        <fullName evidence="11">Olfactory receptor</fullName>
    </recommendedName>
</protein>
<dbReference type="GO" id="GO:0004930">
    <property type="term" value="F:G protein-coupled receptor activity"/>
    <property type="evidence" value="ECO:0007669"/>
    <property type="project" value="UniProtKB-KW"/>
</dbReference>
<dbReference type="Ensembl" id="ENSPCLT00000029224.1">
    <property type="protein sequence ID" value="ENSPCLP00000021148.1"/>
    <property type="gene ID" value="ENSPCLG00000018501.1"/>
</dbReference>
<keyword evidence="9 10" id="KW-0807">Transducer</keyword>
<accession>A0A669QS88</accession>
<keyword evidence="8" id="KW-0325">Glycoprotein</keyword>
<dbReference type="InterPro" id="IPR017452">
    <property type="entry name" value="GPCR_Rhodpsn_7TM"/>
</dbReference>
<dbReference type="PROSITE" id="PS00237">
    <property type="entry name" value="G_PROTEIN_RECEP_F1_1"/>
    <property type="match status" value="1"/>
</dbReference>
<sequence>MHFRNILGILVSALCSTQLSLMASGNCTTPTAFSLTGLTENPRLQIPLFMLFLAIYITTLTTNLGLTALISIDLQLQTPMYFFLQNLSFTDAVYSTVITPKMLATFLEETKTISYGGCILQYFSFILLTTMELLLLAVMAYDRYVAICKPLLYTAIMTKVVCWRLVKGFSLLKLSFCSSNVVNHFFCDISPLFLISSPSTALNELLVFIFGSLFLIINIISTLISYIFIILTVLRIRSKERKYKAFSTCTSHLMAVFLFHGTFIFMYLRPVKSFSLDKDKLASLFYTVVIPMLNPLIYSWRNKEVRSSFRRTFRVSELFH</sequence>
<feature type="transmembrane region" description="Helical" evidence="11">
    <location>
        <begin position="49"/>
        <end position="69"/>
    </location>
</feature>
<dbReference type="Gene3D" id="1.20.1070.10">
    <property type="entry name" value="Rhodopsin 7-helix transmembrane proteins"/>
    <property type="match status" value="1"/>
</dbReference>
<dbReference type="Proteomes" id="UP000472261">
    <property type="component" value="Unplaced"/>
</dbReference>
<evidence type="ECO:0000256" key="11">
    <source>
        <dbReference type="RuleBase" id="RU363047"/>
    </source>
</evidence>
<feature type="transmembrane region" description="Helical" evidence="11">
    <location>
        <begin position="281"/>
        <end position="300"/>
    </location>
</feature>
<dbReference type="AlphaFoldDB" id="A0A669QS88"/>
<dbReference type="GO" id="GO:0005886">
    <property type="term" value="C:plasma membrane"/>
    <property type="evidence" value="ECO:0007669"/>
    <property type="project" value="UniProtKB-SubCell"/>
</dbReference>
<evidence type="ECO:0000256" key="7">
    <source>
        <dbReference type="ARBA" id="ARBA00023170"/>
    </source>
</evidence>
<dbReference type="PANTHER" id="PTHR48018">
    <property type="entry name" value="OLFACTORY RECEPTOR"/>
    <property type="match status" value="1"/>
</dbReference>
<keyword evidence="4 11" id="KW-1133">Transmembrane helix</keyword>
<evidence type="ECO:0000256" key="3">
    <source>
        <dbReference type="ARBA" id="ARBA00022692"/>
    </source>
</evidence>
<keyword evidence="6 11" id="KW-0472">Membrane</keyword>
<feature type="chain" id="PRO_5025636498" description="Olfactory receptor" evidence="12">
    <location>
        <begin position="23"/>
        <end position="320"/>
    </location>
</feature>
<feature type="domain" description="G-protein coupled receptors family 1 profile" evidence="13">
    <location>
        <begin position="62"/>
        <end position="298"/>
    </location>
</feature>
<dbReference type="PRINTS" id="PR00245">
    <property type="entry name" value="OLFACTORYR"/>
</dbReference>
<name>A0A669QS88_PHACC</name>
<evidence type="ECO:0000313" key="15">
    <source>
        <dbReference type="Proteomes" id="UP000472261"/>
    </source>
</evidence>
<dbReference type="FunFam" id="1.20.1070.10:FF:000003">
    <property type="entry name" value="Olfactory receptor"/>
    <property type="match status" value="1"/>
</dbReference>
<keyword evidence="12" id="KW-0732">Signal</keyword>
<keyword evidence="3 10" id="KW-0812">Transmembrane</keyword>
<dbReference type="SUPFAM" id="SSF81321">
    <property type="entry name" value="Family A G protein-coupled receptor-like"/>
    <property type="match status" value="1"/>
</dbReference>
<feature type="transmembrane region" description="Helical" evidence="11">
    <location>
        <begin position="205"/>
        <end position="234"/>
    </location>
</feature>
<evidence type="ECO:0000256" key="5">
    <source>
        <dbReference type="ARBA" id="ARBA00023040"/>
    </source>
</evidence>
<dbReference type="InterPro" id="IPR000276">
    <property type="entry name" value="GPCR_Rhodpsn"/>
</dbReference>
<evidence type="ECO:0000256" key="2">
    <source>
        <dbReference type="ARBA" id="ARBA00004141"/>
    </source>
</evidence>
<feature type="transmembrane region" description="Helical" evidence="11">
    <location>
        <begin position="246"/>
        <end position="269"/>
    </location>
</feature>
<dbReference type="PRINTS" id="PR00237">
    <property type="entry name" value="GPCRRHODOPSN"/>
</dbReference>
<evidence type="ECO:0000256" key="9">
    <source>
        <dbReference type="ARBA" id="ARBA00023224"/>
    </source>
</evidence>
<dbReference type="InterPro" id="IPR000725">
    <property type="entry name" value="Olfact_rcpt"/>
</dbReference>
<comment type="function">
    <text evidence="1">Odorant receptor.</text>
</comment>
<keyword evidence="11" id="KW-0552">Olfaction</keyword>
<proteinExistence type="inferred from homology"/>
<dbReference type="PROSITE" id="PS50262">
    <property type="entry name" value="G_PROTEIN_RECEP_F1_2"/>
    <property type="match status" value="1"/>
</dbReference>
<reference evidence="14" key="2">
    <citation type="submission" date="2025-09" db="UniProtKB">
        <authorList>
            <consortium name="Ensembl"/>
        </authorList>
    </citation>
    <scope>IDENTIFICATION</scope>
</reference>
<dbReference type="Pfam" id="PF13853">
    <property type="entry name" value="7tm_4"/>
    <property type="match status" value="1"/>
</dbReference>
<feature type="signal peptide" evidence="12">
    <location>
        <begin position="1"/>
        <end position="22"/>
    </location>
</feature>